<feature type="transmembrane region" description="Helical" evidence="6">
    <location>
        <begin position="273"/>
        <end position="296"/>
    </location>
</feature>
<dbReference type="InterPro" id="IPR051449">
    <property type="entry name" value="ABC-2_transporter_component"/>
</dbReference>
<accession>A0A9D1GFI2</accession>
<keyword evidence="3 6" id="KW-0812">Transmembrane</keyword>
<name>A0A9D1GFI2_9BACT</name>
<evidence type="ECO:0000256" key="1">
    <source>
        <dbReference type="ARBA" id="ARBA00004651"/>
    </source>
</evidence>
<dbReference type="PANTHER" id="PTHR30294">
    <property type="entry name" value="MEMBRANE COMPONENT OF ABC TRANSPORTER YHHJ-RELATED"/>
    <property type="match status" value="1"/>
</dbReference>
<keyword evidence="4 6" id="KW-1133">Transmembrane helix</keyword>
<evidence type="ECO:0000256" key="5">
    <source>
        <dbReference type="ARBA" id="ARBA00023136"/>
    </source>
</evidence>
<reference evidence="8" key="2">
    <citation type="journal article" date="2021" name="PeerJ">
        <title>Extensive microbial diversity within the chicken gut microbiome revealed by metagenomics and culture.</title>
        <authorList>
            <person name="Gilroy R."/>
            <person name="Ravi A."/>
            <person name="Getino M."/>
            <person name="Pursley I."/>
            <person name="Horton D.L."/>
            <person name="Alikhan N.F."/>
            <person name="Baker D."/>
            <person name="Gharbi K."/>
            <person name="Hall N."/>
            <person name="Watson M."/>
            <person name="Adriaenssens E.M."/>
            <person name="Foster-Nyarko E."/>
            <person name="Jarju S."/>
            <person name="Secka A."/>
            <person name="Antonio M."/>
            <person name="Oren A."/>
            <person name="Chaudhuri R.R."/>
            <person name="La Ragione R."/>
            <person name="Hildebrand F."/>
            <person name="Pallen M.J."/>
        </authorList>
    </citation>
    <scope>NUCLEOTIDE SEQUENCE</scope>
    <source>
        <strain evidence="8">21143</strain>
    </source>
</reference>
<dbReference type="PANTHER" id="PTHR30294:SF47">
    <property type="entry name" value="INNER MEMBRANE TRANSPORT PERMEASE YHHJ"/>
    <property type="match status" value="1"/>
</dbReference>
<dbReference type="GO" id="GO:0005886">
    <property type="term" value="C:plasma membrane"/>
    <property type="evidence" value="ECO:0007669"/>
    <property type="project" value="UniProtKB-SubCell"/>
</dbReference>
<dbReference type="GO" id="GO:0140359">
    <property type="term" value="F:ABC-type transporter activity"/>
    <property type="evidence" value="ECO:0007669"/>
    <property type="project" value="InterPro"/>
</dbReference>
<dbReference type="Proteomes" id="UP000886722">
    <property type="component" value="Unassembled WGS sequence"/>
</dbReference>
<organism evidence="8 9">
    <name type="scientific">Candidatus Caccoplasma intestinavium</name>
    <dbReference type="NCBI Taxonomy" id="2840716"/>
    <lineage>
        <taxon>Bacteria</taxon>
        <taxon>Pseudomonadati</taxon>
        <taxon>Bacteroidota</taxon>
        <taxon>Bacteroidia</taxon>
        <taxon>Bacteroidales</taxon>
        <taxon>Bacteroidaceae</taxon>
        <taxon>Bacteroidaceae incertae sedis</taxon>
        <taxon>Candidatus Caccoplasma</taxon>
    </lineage>
</organism>
<feature type="transmembrane region" description="Helical" evidence="6">
    <location>
        <begin position="192"/>
        <end position="215"/>
    </location>
</feature>
<feature type="domain" description="ABC-2 type transporter transmembrane" evidence="7">
    <location>
        <begin position="28"/>
        <end position="376"/>
    </location>
</feature>
<feature type="transmembrane region" description="Helical" evidence="6">
    <location>
        <begin position="303"/>
        <end position="323"/>
    </location>
</feature>
<evidence type="ECO:0000256" key="4">
    <source>
        <dbReference type="ARBA" id="ARBA00022989"/>
    </source>
</evidence>
<evidence type="ECO:0000313" key="8">
    <source>
        <dbReference type="EMBL" id="HIT39299.1"/>
    </source>
</evidence>
<dbReference type="InterPro" id="IPR013525">
    <property type="entry name" value="ABC2_TM"/>
</dbReference>
<dbReference type="AlphaFoldDB" id="A0A9D1GFI2"/>
<reference evidence="8" key="1">
    <citation type="submission" date="2020-10" db="EMBL/GenBank/DDBJ databases">
        <authorList>
            <person name="Gilroy R."/>
        </authorList>
    </citation>
    <scope>NUCLEOTIDE SEQUENCE</scope>
    <source>
        <strain evidence="8">21143</strain>
    </source>
</reference>
<feature type="transmembrane region" description="Helical" evidence="6">
    <location>
        <begin position="27"/>
        <end position="47"/>
    </location>
</feature>
<evidence type="ECO:0000256" key="2">
    <source>
        <dbReference type="ARBA" id="ARBA00022475"/>
    </source>
</evidence>
<feature type="transmembrane region" description="Helical" evidence="6">
    <location>
        <begin position="363"/>
        <end position="382"/>
    </location>
</feature>
<dbReference type="EMBL" id="DVKT01000034">
    <property type="protein sequence ID" value="HIT39299.1"/>
    <property type="molecule type" value="Genomic_DNA"/>
</dbReference>
<evidence type="ECO:0000259" key="7">
    <source>
        <dbReference type="Pfam" id="PF12698"/>
    </source>
</evidence>
<keyword evidence="2" id="KW-1003">Cell membrane</keyword>
<protein>
    <submittedName>
        <fullName evidence="8">ABC transporter permease</fullName>
    </submittedName>
</protein>
<dbReference type="Pfam" id="PF12698">
    <property type="entry name" value="ABC2_membrane_3"/>
    <property type="match status" value="1"/>
</dbReference>
<comment type="subcellular location">
    <subcellularLocation>
        <location evidence="1">Cell membrane</location>
        <topology evidence="1">Multi-pass membrane protein</topology>
    </subcellularLocation>
</comment>
<evidence type="ECO:0000256" key="6">
    <source>
        <dbReference type="SAM" id="Phobius"/>
    </source>
</evidence>
<gene>
    <name evidence="8" type="ORF">IAD06_04600</name>
</gene>
<evidence type="ECO:0000313" key="9">
    <source>
        <dbReference type="Proteomes" id="UP000886722"/>
    </source>
</evidence>
<evidence type="ECO:0000256" key="3">
    <source>
        <dbReference type="ARBA" id="ARBA00022692"/>
    </source>
</evidence>
<comment type="caution">
    <text evidence="8">The sequence shown here is derived from an EMBL/GenBank/DDBJ whole genome shotgun (WGS) entry which is preliminary data.</text>
</comment>
<feature type="transmembrane region" description="Helical" evidence="6">
    <location>
        <begin position="235"/>
        <end position="261"/>
    </location>
</feature>
<keyword evidence="5 6" id="KW-0472">Membrane</keyword>
<proteinExistence type="predicted"/>
<sequence length="393" mass="44423">MGKFVTGPKILWKVIVRELHQLVSRPIYLFSIVIAPLLSYAFFLSLMDNGLPEELPTAVVDLDHSATSRNLTRQFTTVSSLSITTEYTSFTEARKAMQKSEIFGFVIIPPSFEADLYANRRPEISYYTNSAYFIPSALEFRSFKTTTTLAAAAAVQQTLLARGEYERDIMPQIQPITVDMHPLGNPWTNYSIYLNNTFLPGILEVIILLTTIFSIGSEIKHSTSREWLRTADDNILLAITGKLLPQTILFFIMGALCQSLLYGYFQFPLQNGIWPMLAAMLLFVMALQGLSIFFICIAPSLRIALSIGGLFGVVSFSLTGFSFPAEAMYPAFHLLTDILPLRHYFIIYADQALNGVPFYYSRMHYMALFIYILLALPFLPLLKRALRKQVYIA</sequence>
<dbReference type="Gene3D" id="3.40.1710.10">
    <property type="entry name" value="abc type-2 transporter like domain"/>
    <property type="match status" value="1"/>
</dbReference>